<dbReference type="PANTHER" id="PTHR21716">
    <property type="entry name" value="TRANSMEMBRANE PROTEIN"/>
    <property type="match status" value="1"/>
</dbReference>
<feature type="transmembrane region" description="Helical" evidence="6">
    <location>
        <begin position="36"/>
        <end position="57"/>
    </location>
</feature>
<sequence>METNRTSYIKKYDKILIYITIYTIVFFLFVKTLPYTIPFVLAFAIAAIVSPIVKKLILWTREKVNENLLILFTLLSFYGLLGTLIVSLIIRLVNQSILLVTNSITYLNDNYDSIASWIQAQYEWIASNIQELDPSIIETGSEMLTSALASLQEIVITLGKAIGGFALNIVAGLPNLMLIIIFTIVCSFFFTKKLLNNPEFIYAYLPTSDREENKVKNIITQGKNMVVRYGVSYMLIILITGVISVVGYLILGVPYPLVLGLITAFLDLLPVLGVSAAYVPLAIYYFFQGNYTVPIGLGILWIIVAVGRNIWEPKILSSSLDINPVITIGAIFIGLKMAGVLGMFFLIFMAVGFKVLQTVGVLDTFQPSEVKKKKVPDRKAKK</sequence>
<dbReference type="Pfam" id="PF01594">
    <property type="entry name" value="AI-2E_transport"/>
    <property type="match status" value="1"/>
</dbReference>
<dbReference type="InterPro" id="IPR014227">
    <property type="entry name" value="YtvI-like"/>
</dbReference>
<dbReference type="EMBL" id="FNDZ01000003">
    <property type="protein sequence ID" value="SDI52350.1"/>
    <property type="molecule type" value="Genomic_DNA"/>
</dbReference>
<keyword evidence="5 6" id="KW-0472">Membrane</keyword>
<accession>A0A1G8LAV4</accession>
<dbReference type="GO" id="GO:0055085">
    <property type="term" value="P:transmembrane transport"/>
    <property type="evidence" value="ECO:0007669"/>
    <property type="project" value="TreeGrafter"/>
</dbReference>
<name>A0A1G8LAV4_9CLOT</name>
<feature type="transmembrane region" description="Helical" evidence="6">
    <location>
        <begin position="323"/>
        <end position="348"/>
    </location>
</feature>
<dbReference type="InterPro" id="IPR002549">
    <property type="entry name" value="AI-2E-like"/>
</dbReference>
<dbReference type="RefSeq" id="WP_031575558.1">
    <property type="nucleotide sequence ID" value="NZ_FNDZ01000003.1"/>
</dbReference>
<keyword evidence="4 6" id="KW-1133">Transmembrane helix</keyword>
<feature type="transmembrane region" description="Helical" evidence="6">
    <location>
        <begin position="69"/>
        <end position="90"/>
    </location>
</feature>
<gene>
    <name evidence="7" type="ORF">SAMN05421804_10319</name>
</gene>
<protein>
    <submittedName>
        <fullName evidence="7">Sporulation integral membrane protein YtvI</fullName>
    </submittedName>
</protein>
<dbReference type="AlphaFoldDB" id="A0A1G8LAV4"/>
<evidence type="ECO:0000256" key="6">
    <source>
        <dbReference type="SAM" id="Phobius"/>
    </source>
</evidence>
<dbReference type="PANTHER" id="PTHR21716:SF68">
    <property type="entry name" value="TRANSPORT PROTEIN YTVI-RELATED"/>
    <property type="match status" value="1"/>
</dbReference>
<comment type="similarity">
    <text evidence="2">Belongs to the autoinducer-2 exporter (AI-2E) (TC 2.A.86) family.</text>
</comment>
<organism evidence="7 8">
    <name type="scientific">Proteiniclasticum ruminis</name>
    <dbReference type="NCBI Taxonomy" id="398199"/>
    <lineage>
        <taxon>Bacteria</taxon>
        <taxon>Bacillati</taxon>
        <taxon>Bacillota</taxon>
        <taxon>Clostridia</taxon>
        <taxon>Eubacteriales</taxon>
        <taxon>Clostridiaceae</taxon>
        <taxon>Proteiniclasticum</taxon>
    </lineage>
</organism>
<evidence type="ECO:0000313" key="8">
    <source>
        <dbReference type="Proteomes" id="UP000183255"/>
    </source>
</evidence>
<feature type="transmembrane region" description="Helical" evidence="6">
    <location>
        <begin position="165"/>
        <end position="190"/>
    </location>
</feature>
<reference evidence="7 8" key="1">
    <citation type="submission" date="2016-10" db="EMBL/GenBank/DDBJ databases">
        <authorList>
            <person name="de Groot N.N."/>
        </authorList>
    </citation>
    <scope>NUCLEOTIDE SEQUENCE [LARGE SCALE GENOMIC DNA]</scope>
    <source>
        <strain evidence="7 8">CGMCC 1.5058</strain>
    </source>
</reference>
<evidence type="ECO:0000256" key="3">
    <source>
        <dbReference type="ARBA" id="ARBA00022692"/>
    </source>
</evidence>
<dbReference type="Proteomes" id="UP000183255">
    <property type="component" value="Unassembled WGS sequence"/>
</dbReference>
<feature type="transmembrane region" description="Helical" evidence="6">
    <location>
        <begin position="291"/>
        <end position="311"/>
    </location>
</feature>
<proteinExistence type="inferred from homology"/>
<dbReference type="GO" id="GO:0016020">
    <property type="term" value="C:membrane"/>
    <property type="evidence" value="ECO:0007669"/>
    <property type="project" value="UniProtKB-SubCell"/>
</dbReference>
<evidence type="ECO:0000256" key="5">
    <source>
        <dbReference type="ARBA" id="ARBA00023136"/>
    </source>
</evidence>
<evidence type="ECO:0000256" key="1">
    <source>
        <dbReference type="ARBA" id="ARBA00004141"/>
    </source>
</evidence>
<evidence type="ECO:0000256" key="4">
    <source>
        <dbReference type="ARBA" id="ARBA00022989"/>
    </source>
</evidence>
<feature type="transmembrane region" description="Helical" evidence="6">
    <location>
        <begin position="257"/>
        <end position="279"/>
    </location>
</feature>
<evidence type="ECO:0000313" key="7">
    <source>
        <dbReference type="EMBL" id="SDI52350.1"/>
    </source>
</evidence>
<evidence type="ECO:0000256" key="2">
    <source>
        <dbReference type="ARBA" id="ARBA00009773"/>
    </source>
</evidence>
<feature type="transmembrane region" description="Helical" evidence="6">
    <location>
        <begin position="231"/>
        <end position="251"/>
    </location>
</feature>
<comment type="subcellular location">
    <subcellularLocation>
        <location evidence="1">Membrane</location>
        <topology evidence="1">Multi-pass membrane protein</topology>
    </subcellularLocation>
</comment>
<keyword evidence="3 6" id="KW-0812">Transmembrane</keyword>
<feature type="transmembrane region" description="Helical" evidence="6">
    <location>
        <begin position="12"/>
        <end position="30"/>
    </location>
</feature>
<dbReference type="NCBIfam" id="TIGR02872">
    <property type="entry name" value="spore_ytvI"/>
    <property type="match status" value="1"/>
</dbReference>